<accession>A0A2M8WJF0</accession>
<dbReference type="RefSeq" id="WP_100350441.1">
    <property type="nucleotide sequence ID" value="NZ_PGTZ01000009.1"/>
</dbReference>
<reference evidence="1 2" key="1">
    <citation type="submission" date="2017-11" db="EMBL/GenBank/DDBJ databases">
        <title>Genomic Encyclopedia of Archaeal and Bacterial Type Strains, Phase II (KMG-II): From Individual Species to Whole Genera.</title>
        <authorList>
            <person name="Goeker M."/>
        </authorList>
    </citation>
    <scope>NUCLEOTIDE SEQUENCE [LARGE SCALE GENOMIC DNA]</scope>
    <source>
        <strain evidence="1 2">DSM 22413</strain>
    </source>
</reference>
<dbReference type="EMBL" id="PGTZ01000009">
    <property type="protein sequence ID" value="PJI91042.1"/>
    <property type="molecule type" value="Genomic_DNA"/>
</dbReference>
<keyword evidence="2" id="KW-1185">Reference proteome</keyword>
<evidence type="ECO:0000313" key="1">
    <source>
        <dbReference type="EMBL" id="PJI91042.1"/>
    </source>
</evidence>
<gene>
    <name evidence="1" type="ORF">CLV34_2301</name>
</gene>
<dbReference type="AlphaFoldDB" id="A0A2M8WJF0"/>
<proteinExistence type="predicted"/>
<sequence length="76" mass="8245">MREGATTGPCFLLGHIPTYRLVEVAIDNRVLHLAERPGGIAWVLGRVRLVEALLRAAGNLSPDGLSLINNDPRMEA</sequence>
<evidence type="ECO:0000313" key="2">
    <source>
        <dbReference type="Proteomes" id="UP000231586"/>
    </source>
</evidence>
<dbReference type="Proteomes" id="UP000231586">
    <property type="component" value="Unassembled WGS sequence"/>
</dbReference>
<organism evidence="1 2">
    <name type="scientific">Luteimicrobium subarcticum</name>
    <dbReference type="NCBI Taxonomy" id="620910"/>
    <lineage>
        <taxon>Bacteria</taxon>
        <taxon>Bacillati</taxon>
        <taxon>Actinomycetota</taxon>
        <taxon>Actinomycetes</taxon>
        <taxon>Micrococcales</taxon>
        <taxon>Luteimicrobium</taxon>
    </lineage>
</organism>
<comment type="caution">
    <text evidence="1">The sequence shown here is derived from an EMBL/GenBank/DDBJ whole genome shotgun (WGS) entry which is preliminary data.</text>
</comment>
<name>A0A2M8WJF0_9MICO</name>
<protein>
    <submittedName>
        <fullName evidence="1">Uncharacterized protein</fullName>
    </submittedName>
</protein>